<name>D2Z486_9BACT</name>
<keyword evidence="5 7" id="KW-0949">S-adenosyl-L-methionine</keyword>
<evidence type="ECO:0000313" key="8">
    <source>
        <dbReference type="EMBL" id="EFC92347.1"/>
    </source>
</evidence>
<comment type="caution">
    <text evidence="7">Lacks conserved residue(s) required for the propagation of feature annotation.</text>
</comment>
<dbReference type="eggNOG" id="COG0220">
    <property type="taxonomic scope" value="Bacteria"/>
</dbReference>
<proteinExistence type="inferred from homology"/>
<feature type="binding site" evidence="7">
    <location>
        <position position="82"/>
    </location>
    <ligand>
        <name>S-adenosyl-L-methionine</name>
        <dbReference type="ChEBI" id="CHEBI:59789"/>
    </ligand>
</feature>
<dbReference type="Pfam" id="PF02390">
    <property type="entry name" value="Methyltransf_4"/>
    <property type="match status" value="1"/>
</dbReference>
<keyword evidence="4 7" id="KW-0808">Transferase</keyword>
<dbReference type="PANTHER" id="PTHR23417:SF14">
    <property type="entry name" value="PENTACOTRIPEPTIDE-REPEAT REGION OF PRORP DOMAIN-CONTAINING PROTEIN"/>
    <property type="match status" value="1"/>
</dbReference>
<dbReference type="UniPathway" id="UPA00989"/>
<evidence type="ECO:0000256" key="4">
    <source>
        <dbReference type="ARBA" id="ARBA00022679"/>
    </source>
</evidence>
<feature type="binding site" evidence="7">
    <location>
        <position position="141"/>
    </location>
    <ligand>
        <name>substrate</name>
    </ligand>
</feature>
<feature type="binding site" evidence="7">
    <location>
        <position position="55"/>
    </location>
    <ligand>
        <name>S-adenosyl-L-methionine</name>
        <dbReference type="ChEBI" id="CHEBI:59789"/>
    </ligand>
</feature>
<feature type="binding site" evidence="7">
    <location>
        <begin position="174"/>
        <end position="177"/>
    </location>
    <ligand>
        <name>substrate</name>
    </ligand>
</feature>
<comment type="similarity">
    <text evidence="7">Belongs to the class I-like SAM-binding methyltransferase superfamily. TrmB family.</text>
</comment>
<evidence type="ECO:0000313" key="9">
    <source>
        <dbReference type="Proteomes" id="UP000006427"/>
    </source>
</evidence>
<dbReference type="InterPro" id="IPR029063">
    <property type="entry name" value="SAM-dependent_MTases_sf"/>
</dbReference>
<gene>
    <name evidence="7" type="primary">trmB</name>
    <name evidence="8" type="ORF">Dpep_2325</name>
</gene>
<dbReference type="PROSITE" id="PS51625">
    <property type="entry name" value="SAM_MT_TRMB"/>
    <property type="match status" value="1"/>
</dbReference>
<dbReference type="Proteomes" id="UP000006427">
    <property type="component" value="Unassembled WGS sequence"/>
</dbReference>
<evidence type="ECO:0000256" key="2">
    <source>
        <dbReference type="ARBA" id="ARBA00003015"/>
    </source>
</evidence>
<keyword evidence="3 7" id="KW-0489">Methyltransferase</keyword>
<keyword evidence="6 7" id="KW-0819">tRNA processing</keyword>
<comment type="catalytic activity">
    <reaction evidence="1 7">
        <text>guanosine(46) in tRNA + S-adenosyl-L-methionine = N(7)-methylguanosine(46) in tRNA + S-adenosyl-L-homocysteine</text>
        <dbReference type="Rhea" id="RHEA:42708"/>
        <dbReference type="Rhea" id="RHEA-COMP:10188"/>
        <dbReference type="Rhea" id="RHEA-COMP:10189"/>
        <dbReference type="ChEBI" id="CHEBI:57856"/>
        <dbReference type="ChEBI" id="CHEBI:59789"/>
        <dbReference type="ChEBI" id="CHEBI:74269"/>
        <dbReference type="ChEBI" id="CHEBI:74480"/>
        <dbReference type="EC" id="2.1.1.33"/>
    </reaction>
</comment>
<dbReference type="STRING" id="469381.Dpep_2325"/>
<dbReference type="EC" id="2.1.1.33" evidence="7"/>
<dbReference type="PaxDb" id="469381-Dpep_2325"/>
<evidence type="ECO:0000256" key="7">
    <source>
        <dbReference type="HAMAP-Rule" id="MF_01057"/>
    </source>
</evidence>
<accession>D2Z486</accession>
<evidence type="ECO:0000256" key="1">
    <source>
        <dbReference type="ARBA" id="ARBA00000142"/>
    </source>
</evidence>
<dbReference type="HAMAP" id="MF_01057">
    <property type="entry name" value="tRNA_methyltr_TrmB"/>
    <property type="match status" value="1"/>
</dbReference>
<feature type="binding site" evidence="7">
    <location>
        <position position="109"/>
    </location>
    <ligand>
        <name>substrate</name>
    </ligand>
</feature>
<organism evidence="8 9">
    <name type="scientific">Dethiosulfovibrio peptidovorans DSM 11002</name>
    <dbReference type="NCBI Taxonomy" id="469381"/>
    <lineage>
        <taxon>Bacteria</taxon>
        <taxon>Thermotogati</taxon>
        <taxon>Synergistota</taxon>
        <taxon>Synergistia</taxon>
        <taxon>Synergistales</taxon>
        <taxon>Dethiosulfovibrionaceae</taxon>
        <taxon>Dethiosulfovibrio</taxon>
    </lineage>
</organism>
<reference evidence="8 9" key="1">
    <citation type="journal article" date="2010" name="Stand. Genomic Sci.">
        <title>Permanent draft genome sequence of Dethiosulfovibrio peptidovorans type strain (SEBR 4207).</title>
        <authorList>
            <person name="Labutti K."/>
            <person name="Mayilraj S."/>
            <person name="Clum A."/>
            <person name="Lucas S."/>
            <person name="Glavina Del Rio T."/>
            <person name="Nolan M."/>
            <person name="Tice H."/>
            <person name="Cheng J.F."/>
            <person name="Pitluck S."/>
            <person name="Liolios K."/>
            <person name="Ivanova N."/>
            <person name="Mavromatis K."/>
            <person name="Mikhailova N."/>
            <person name="Pati A."/>
            <person name="Goodwin L."/>
            <person name="Chen A."/>
            <person name="Palaniappan K."/>
            <person name="Land M."/>
            <person name="Hauser L."/>
            <person name="Chang Y.J."/>
            <person name="Jeffries C.D."/>
            <person name="Rohde M."/>
            <person name="Spring S."/>
            <person name="Goker M."/>
            <person name="Woyke T."/>
            <person name="Bristow J."/>
            <person name="Eisen J.A."/>
            <person name="Markowitz V."/>
            <person name="Hugenholtz P."/>
            <person name="Kyrpides N.C."/>
            <person name="Klenk H.P."/>
            <person name="Lapidus A."/>
        </authorList>
    </citation>
    <scope>NUCLEOTIDE SEQUENCE [LARGE SCALE GENOMIC DNA]</scope>
    <source>
        <strain evidence="8 9">DSM 11002</strain>
    </source>
</reference>
<comment type="caution">
    <text evidence="8">The sequence shown here is derived from an EMBL/GenBank/DDBJ whole genome shotgun (WGS) entry which is preliminary data.</text>
</comment>
<dbReference type="GO" id="GO:0043527">
    <property type="term" value="C:tRNA methyltransferase complex"/>
    <property type="evidence" value="ECO:0007669"/>
    <property type="project" value="TreeGrafter"/>
</dbReference>
<evidence type="ECO:0000256" key="6">
    <source>
        <dbReference type="ARBA" id="ARBA00022694"/>
    </source>
</evidence>
<dbReference type="CDD" id="cd02440">
    <property type="entry name" value="AdoMet_MTases"/>
    <property type="match status" value="1"/>
</dbReference>
<dbReference type="InterPro" id="IPR003358">
    <property type="entry name" value="tRNA_(Gua-N-7)_MeTrfase_Trmb"/>
</dbReference>
<dbReference type="InterPro" id="IPR055361">
    <property type="entry name" value="tRNA_methyltr_TrmB_bact"/>
</dbReference>
<comment type="pathway">
    <text evidence="7">tRNA modification; N(7)-methylguanine-tRNA biosynthesis.</text>
</comment>
<comment type="function">
    <text evidence="2 7">Catalyzes the formation of N(7)-methylguanine at position 46 (m7G46) in tRNA.</text>
</comment>
<keyword evidence="9" id="KW-1185">Reference proteome</keyword>
<dbReference type="EMBL" id="ABTR02000001">
    <property type="protein sequence ID" value="EFC92347.1"/>
    <property type="molecule type" value="Genomic_DNA"/>
</dbReference>
<evidence type="ECO:0000256" key="5">
    <source>
        <dbReference type="ARBA" id="ARBA00022691"/>
    </source>
</evidence>
<dbReference type="SUPFAM" id="SSF53335">
    <property type="entry name" value="S-adenosyl-L-methionine-dependent methyltransferases"/>
    <property type="match status" value="1"/>
</dbReference>
<dbReference type="NCBIfam" id="TIGR00091">
    <property type="entry name" value="tRNA (guanosine(46)-N7)-methyltransferase TrmB"/>
    <property type="match status" value="1"/>
</dbReference>
<evidence type="ECO:0000256" key="3">
    <source>
        <dbReference type="ARBA" id="ARBA00022603"/>
    </source>
</evidence>
<dbReference type="PANTHER" id="PTHR23417">
    <property type="entry name" value="3-DEOXY-D-MANNO-OCTULOSONIC-ACID TRANSFERASE/TRNA GUANINE-N 7 - -METHYLTRANSFERASE"/>
    <property type="match status" value="1"/>
</dbReference>
<sequence length="310" mass="34985">MVMKRQDVLLEPSISGVPVDPEQGGRKMVEIGFGNGEFLTHLAGLNPDTMVYGLEISMTCVGKAVKRAVREDLGNVRIICGDARFLLRECFSDESLERIYMSFPCPWPKERHARRRVTHRGFSDVVASVLRIGGCFELATDEKWYADEVASILDGHPSLSLISFDVNKRREITTKYERKWLEQGKDIYLLVFEKLGNFTVDRIVDGRCDDMHVAVKSDELDMAVLKDEKLGISEGEDGAHWTLERIYSDSRDSWLIQAVTSDDGYEQKFYVRVVLRENGALVKVDGVCSPYLTPAVRRALDAVAGSIRRS</sequence>
<dbReference type="Gene3D" id="3.40.50.150">
    <property type="entry name" value="Vaccinia Virus protein VP39"/>
    <property type="match status" value="1"/>
</dbReference>
<feature type="binding site" evidence="7">
    <location>
        <position position="30"/>
    </location>
    <ligand>
        <name>S-adenosyl-L-methionine</name>
        <dbReference type="ChEBI" id="CHEBI:59789"/>
    </ligand>
</feature>
<protein>
    <recommendedName>
        <fullName evidence="7">tRNA (guanine-N(7)-)-methyltransferase</fullName>
        <ecNumber evidence="7">2.1.1.33</ecNumber>
    </recommendedName>
    <alternativeName>
        <fullName evidence="7">tRNA (guanine(46)-N(7))-methyltransferase</fullName>
    </alternativeName>
    <alternativeName>
        <fullName evidence="7">tRNA(m7G46)-methyltransferase</fullName>
    </alternativeName>
</protein>
<dbReference type="AlphaFoldDB" id="D2Z486"/>
<dbReference type="GO" id="GO:0008176">
    <property type="term" value="F:tRNA (guanine(46)-N7)-methyltransferase activity"/>
    <property type="evidence" value="ECO:0007669"/>
    <property type="project" value="UniProtKB-UniRule"/>
</dbReference>